<dbReference type="EMBL" id="JAGKSQ010000019">
    <property type="protein sequence ID" value="MBP3953632.1"/>
    <property type="molecule type" value="Genomic_DNA"/>
</dbReference>
<evidence type="ECO:0000313" key="3">
    <source>
        <dbReference type="Proteomes" id="UP000678228"/>
    </source>
</evidence>
<sequence>MKRLNPMLNEQRRPRKPSINRKTRSDKKVDIRVPITDQDREFILWNARSRRMSMTAFCTEIIQIQIQRNQEFHPRPYEHTDFIVHVKADEELYRHIVNYSIKWSCSIREATHRILTDSIFFIKGGVHVEGVQ</sequence>
<keyword evidence="3" id="KW-1185">Reference proteome</keyword>
<comment type="caution">
    <text evidence="2">The sequence shown here is derived from an EMBL/GenBank/DDBJ whole genome shotgun (WGS) entry which is preliminary data.</text>
</comment>
<reference evidence="2" key="1">
    <citation type="submission" date="2021-03" db="EMBL/GenBank/DDBJ databases">
        <title>Bacillus suaedae sp. nov., isolated from Suaeda aralocaspica.</title>
        <authorList>
            <person name="Lei R.F.R."/>
        </authorList>
    </citation>
    <scope>NUCLEOTIDE SEQUENCE</scope>
    <source>
        <strain evidence="2">YZJH907-2</strain>
    </source>
</reference>
<dbReference type="RefSeq" id="WP_210599487.1">
    <property type="nucleotide sequence ID" value="NZ_JAGKSQ010000019.1"/>
</dbReference>
<proteinExistence type="predicted"/>
<accession>A0A940WZA1</accession>
<dbReference type="AlphaFoldDB" id="A0A940WZA1"/>
<feature type="compositionally biased region" description="Basic residues" evidence="1">
    <location>
        <begin position="13"/>
        <end position="25"/>
    </location>
</feature>
<dbReference type="Proteomes" id="UP000678228">
    <property type="component" value="Unassembled WGS sequence"/>
</dbReference>
<feature type="region of interest" description="Disordered" evidence="1">
    <location>
        <begin position="1"/>
        <end position="28"/>
    </location>
</feature>
<gene>
    <name evidence="2" type="ORF">J7W16_21440</name>
</gene>
<evidence type="ECO:0000313" key="2">
    <source>
        <dbReference type="EMBL" id="MBP3953632.1"/>
    </source>
</evidence>
<name>A0A940WZA1_9BACI</name>
<evidence type="ECO:0000256" key="1">
    <source>
        <dbReference type="SAM" id="MobiDB-lite"/>
    </source>
</evidence>
<protein>
    <submittedName>
        <fullName evidence="2">Uncharacterized protein</fullName>
    </submittedName>
</protein>
<organism evidence="2 3">
    <name type="scientific">Halalkalibacter suaedae</name>
    <dbReference type="NCBI Taxonomy" id="2822140"/>
    <lineage>
        <taxon>Bacteria</taxon>
        <taxon>Bacillati</taxon>
        <taxon>Bacillota</taxon>
        <taxon>Bacilli</taxon>
        <taxon>Bacillales</taxon>
        <taxon>Bacillaceae</taxon>
        <taxon>Halalkalibacter</taxon>
    </lineage>
</organism>